<evidence type="ECO:0000256" key="6">
    <source>
        <dbReference type="ARBA" id="ARBA00023136"/>
    </source>
</evidence>
<dbReference type="Gene3D" id="1.20.1720.10">
    <property type="entry name" value="Multidrug resistance protein D"/>
    <property type="match status" value="1"/>
</dbReference>
<feature type="domain" description="Major facilitator superfamily (MFS) profile" evidence="8">
    <location>
        <begin position="23"/>
        <end position="490"/>
    </location>
</feature>
<keyword evidence="4 7" id="KW-0812">Transmembrane</keyword>
<dbReference type="PANTHER" id="PTHR42718:SF46">
    <property type="entry name" value="BLR6921 PROTEIN"/>
    <property type="match status" value="1"/>
</dbReference>
<feature type="transmembrane region" description="Helical" evidence="7">
    <location>
        <begin position="151"/>
        <end position="170"/>
    </location>
</feature>
<dbReference type="OrthoDB" id="2414439at2"/>
<evidence type="ECO:0000256" key="5">
    <source>
        <dbReference type="ARBA" id="ARBA00022989"/>
    </source>
</evidence>
<dbReference type="GeneID" id="97241177"/>
<dbReference type="EMBL" id="JRFJ01000004">
    <property type="protein sequence ID" value="KHJ54002.1"/>
    <property type="molecule type" value="Genomic_DNA"/>
</dbReference>
<dbReference type="PROSITE" id="PS50850">
    <property type="entry name" value="MFS"/>
    <property type="match status" value="1"/>
</dbReference>
<dbReference type="InterPro" id="IPR011701">
    <property type="entry name" value="MFS"/>
</dbReference>
<dbReference type="Gene3D" id="1.20.1250.20">
    <property type="entry name" value="MFS general substrate transporter like domains"/>
    <property type="match status" value="1"/>
</dbReference>
<accession>A0A0B1Q522</accession>
<sequence length="501" mass="51470">MSTLSPQTPKPPVASSPASTTLPLAVIATAQLMVVLDDTIANIALPTLQNELGMSAASLPWVINAYVLAFGGLLLFGGRLGDIYGRRRMLQAGMAIFTIASLFVGLAQDSMSIIASRGLQGVGAALTAPNALALIATTFPEGKARNGAMAVYGAMSGLGIIAGLILGGLLTGLLGWRWAFFINIPIGLAVLAGSRTLVEAELHKGRPDFTGALTSIVGMAALVYGITRGGEHGWTDSITLASFATAAILLPLFLILQSRSKDPLLPPRLFKERNRAGSYLAMLLLGFGPMGMIYLLTLYLQHILGYSPIMTALAFLPFGAGIIVGAIVSSKLVTRFAPREVAAPAALIGGAALFWLANIGQELNYMWHFMPAAFLTAFGFVGAVIALALTAVKGVQTQETGIASALFNASQQIGVALGLAVLSTIAVSATAGRLPGALAALYRGRETGDAGLVRSASDALIHGYGLALAGAGAALVIAAVIAAVLVNAKRGQVSTGTIAVH</sequence>
<feature type="transmembrane region" description="Helical" evidence="7">
    <location>
        <begin position="461"/>
        <end position="486"/>
    </location>
</feature>
<feature type="transmembrane region" description="Helical" evidence="7">
    <location>
        <begin position="89"/>
        <end position="107"/>
    </location>
</feature>
<keyword evidence="2" id="KW-0813">Transport</keyword>
<dbReference type="Proteomes" id="UP000030826">
    <property type="component" value="Unassembled WGS sequence"/>
</dbReference>
<feature type="transmembrane region" description="Helical" evidence="7">
    <location>
        <begin position="209"/>
        <end position="226"/>
    </location>
</feature>
<dbReference type="InterPro" id="IPR036259">
    <property type="entry name" value="MFS_trans_sf"/>
</dbReference>
<dbReference type="PANTHER" id="PTHR42718">
    <property type="entry name" value="MAJOR FACILITATOR SUPERFAMILY MULTIDRUG TRANSPORTER MFSC"/>
    <property type="match status" value="1"/>
</dbReference>
<evidence type="ECO:0000256" key="2">
    <source>
        <dbReference type="ARBA" id="ARBA00022448"/>
    </source>
</evidence>
<evidence type="ECO:0000313" key="9">
    <source>
        <dbReference type="EMBL" id="KHJ54002.1"/>
    </source>
</evidence>
<gene>
    <name evidence="9" type="ORF">LA66_15625</name>
</gene>
<evidence type="ECO:0000256" key="4">
    <source>
        <dbReference type="ARBA" id="ARBA00022692"/>
    </source>
</evidence>
<protein>
    <submittedName>
        <fullName evidence="9">MFS transporter</fullName>
    </submittedName>
</protein>
<comment type="caution">
    <text evidence="9">The sequence shown here is derived from an EMBL/GenBank/DDBJ whole genome shotgun (WGS) entry which is preliminary data.</text>
</comment>
<feature type="transmembrane region" description="Helical" evidence="7">
    <location>
        <begin position="238"/>
        <end position="256"/>
    </location>
</feature>
<comment type="subcellular location">
    <subcellularLocation>
        <location evidence="1">Cell membrane</location>
        <topology evidence="1">Multi-pass membrane protein</topology>
    </subcellularLocation>
</comment>
<feature type="transmembrane region" description="Helical" evidence="7">
    <location>
        <begin position="306"/>
        <end position="329"/>
    </location>
</feature>
<dbReference type="SUPFAM" id="SSF103473">
    <property type="entry name" value="MFS general substrate transporter"/>
    <property type="match status" value="1"/>
</dbReference>
<dbReference type="Pfam" id="PF07690">
    <property type="entry name" value="MFS_1"/>
    <property type="match status" value="1"/>
</dbReference>
<evidence type="ECO:0000256" key="3">
    <source>
        <dbReference type="ARBA" id="ARBA00022475"/>
    </source>
</evidence>
<reference evidence="9 10" key="1">
    <citation type="submission" date="2014-09" db="EMBL/GenBank/DDBJ databases">
        <title>Isolation and characterization of Aurantimonas altamirensis ON-56566 from clinical sample following a dog bite.</title>
        <authorList>
            <person name="Eshaghi A."/>
            <person name="Li A."/>
            <person name="Shahinas D."/>
            <person name="Bahn P."/>
            <person name="Kus J.V."/>
            <person name="Patel S.N."/>
        </authorList>
    </citation>
    <scope>NUCLEOTIDE SEQUENCE [LARGE SCALE GENOMIC DNA]</scope>
    <source>
        <strain evidence="9 10">ON-56566</strain>
    </source>
</reference>
<evidence type="ECO:0000256" key="1">
    <source>
        <dbReference type="ARBA" id="ARBA00004651"/>
    </source>
</evidence>
<dbReference type="STRING" id="370622.LA66_15625"/>
<evidence type="ECO:0000256" key="7">
    <source>
        <dbReference type="SAM" id="Phobius"/>
    </source>
</evidence>
<feature type="transmembrane region" description="Helical" evidence="7">
    <location>
        <begin position="176"/>
        <end position="197"/>
    </location>
</feature>
<feature type="transmembrane region" description="Helical" evidence="7">
    <location>
        <begin position="413"/>
        <end position="441"/>
    </location>
</feature>
<keyword evidence="6 7" id="KW-0472">Membrane</keyword>
<dbReference type="GO" id="GO:0005886">
    <property type="term" value="C:plasma membrane"/>
    <property type="evidence" value="ECO:0007669"/>
    <property type="project" value="UniProtKB-SubCell"/>
</dbReference>
<name>A0A0B1Q522_9HYPH</name>
<dbReference type="InterPro" id="IPR020846">
    <property type="entry name" value="MFS_dom"/>
</dbReference>
<keyword evidence="5 7" id="KW-1133">Transmembrane helix</keyword>
<feature type="transmembrane region" description="Helical" evidence="7">
    <location>
        <begin position="58"/>
        <end position="77"/>
    </location>
</feature>
<evidence type="ECO:0000259" key="8">
    <source>
        <dbReference type="PROSITE" id="PS50850"/>
    </source>
</evidence>
<dbReference type="CDD" id="cd17321">
    <property type="entry name" value="MFS_MMR_MDR_like"/>
    <property type="match status" value="1"/>
</dbReference>
<keyword evidence="3" id="KW-1003">Cell membrane</keyword>
<proteinExistence type="predicted"/>
<feature type="transmembrane region" description="Helical" evidence="7">
    <location>
        <begin position="119"/>
        <end position="139"/>
    </location>
</feature>
<dbReference type="GO" id="GO:0022857">
    <property type="term" value="F:transmembrane transporter activity"/>
    <property type="evidence" value="ECO:0007669"/>
    <property type="project" value="InterPro"/>
</dbReference>
<organism evidence="9 10">
    <name type="scientific">Aureimonas altamirensis</name>
    <dbReference type="NCBI Taxonomy" id="370622"/>
    <lineage>
        <taxon>Bacteria</taxon>
        <taxon>Pseudomonadati</taxon>
        <taxon>Pseudomonadota</taxon>
        <taxon>Alphaproteobacteria</taxon>
        <taxon>Hyphomicrobiales</taxon>
        <taxon>Aurantimonadaceae</taxon>
        <taxon>Aureimonas</taxon>
    </lineage>
</organism>
<dbReference type="AlphaFoldDB" id="A0A0B1Q522"/>
<evidence type="ECO:0000313" key="10">
    <source>
        <dbReference type="Proteomes" id="UP000030826"/>
    </source>
</evidence>
<dbReference type="RefSeq" id="WP_012092670.1">
    <property type="nucleotide sequence ID" value="NZ_BBWQ01000022.1"/>
</dbReference>
<feature type="transmembrane region" description="Helical" evidence="7">
    <location>
        <begin position="277"/>
        <end position="300"/>
    </location>
</feature>
<feature type="transmembrane region" description="Helical" evidence="7">
    <location>
        <begin position="341"/>
        <end position="359"/>
    </location>
</feature>
<feature type="transmembrane region" description="Helical" evidence="7">
    <location>
        <begin position="365"/>
        <end position="392"/>
    </location>
</feature>